<protein>
    <recommendedName>
        <fullName evidence="11">Peptidase S1 domain-containing protein</fullName>
    </recommendedName>
</protein>
<evidence type="ECO:0000259" key="11">
    <source>
        <dbReference type="PROSITE" id="PS50240"/>
    </source>
</evidence>
<dbReference type="GO" id="GO:0006508">
    <property type="term" value="P:proteolysis"/>
    <property type="evidence" value="ECO:0007669"/>
    <property type="project" value="UniProtKB-KW"/>
</dbReference>
<evidence type="ECO:0000256" key="2">
    <source>
        <dbReference type="ARBA" id="ARBA00007664"/>
    </source>
</evidence>
<dbReference type="Gene3D" id="2.40.10.10">
    <property type="entry name" value="Trypsin-like serine proteases"/>
    <property type="match status" value="1"/>
</dbReference>
<keyword evidence="7" id="KW-0325">Glycoprotein</keyword>
<dbReference type="OrthoDB" id="104223at2759"/>
<dbReference type="InterPro" id="IPR033116">
    <property type="entry name" value="TRYPSIN_SER"/>
</dbReference>
<dbReference type="PROSITE" id="PS00135">
    <property type="entry name" value="TRYPSIN_SER"/>
    <property type="match status" value="1"/>
</dbReference>
<proteinExistence type="inferred from homology"/>
<evidence type="ECO:0000256" key="8">
    <source>
        <dbReference type="RuleBase" id="RU363034"/>
    </source>
</evidence>
<dbReference type="PANTHER" id="PTHR24276:SF91">
    <property type="entry name" value="AT26814P-RELATED"/>
    <property type="match status" value="1"/>
</dbReference>
<organism evidence="12 13">
    <name type="scientific">Pseudo-nitzschia multistriata</name>
    <dbReference type="NCBI Taxonomy" id="183589"/>
    <lineage>
        <taxon>Eukaryota</taxon>
        <taxon>Sar</taxon>
        <taxon>Stramenopiles</taxon>
        <taxon>Ochrophyta</taxon>
        <taxon>Bacillariophyta</taxon>
        <taxon>Bacillariophyceae</taxon>
        <taxon>Bacillariophycidae</taxon>
        <taxon>Bacillariales</taxon>
        <taxon>Bacillariaceae</taxon>
        <taxon>Pseudo-nitzschia</taxon>
    </lineage>
</organism>
<feature type="region of interest" description="Disordered" evidence="9">
    <location>
        <begin position="382"/>
        <end position="414"/>
    </location>
</feature>
<dbReference type="GO" id="GO:0005576">
    <property type="term" value="C:extracellular region"/>
    <property type="evidence" value="ECO:0007669"/>
    <property type="project" value="UniProtKB-SubCell"/>
</dbReference>
<evidence type="ECO:0000256" key="4">
    <source>
        <dbReference type="ARBA" id="ARBA00022729"/>
    </source>
</evidence>
<keyword evidence="6" id="KW-1015">Disulfide bond</keyword>
<feature type="signal peptide" evidence="10">
    <location>
        <begin position="1"/>
        <end position="23"/>
    </location>
</feature>
<evidence type="ECO:0000256" key="5">
    <source>
        <dbReference type="ARBA" id="ARBA00023026"/>
    </source>
</evidence>
<keyword evidence="3" id="KW-0964">Secreted</keyword>
<dbReference type="InterPro" id="IPR001314">
    <property type="entry name" value="Peptidase_S1A"/>
</dbReference>
<evidence type="ECO:0000313" key="13">
    <source>
        <dbReference type="Proteomes" id="UP000291116"/>
    </source>
</evidence>
<dbReference type="SMART" id="SM00020">
    <property type="entry name" value="Tryp_SPc"/>
    <property type="match status" value="1"/>
</dbReference>
<name>A0A448ZDI3_9STRA</name>
<evidence type="ECO:0000256" key="1">
    <source>
        <dbReference type="ARBA" id="ARBA00004613"/>
    </source>
</evidence>
<dbReference type="InterPro" id="IPR018114">
    <property type="entry name" value="TRYPSIN_HIS"/>
</dbReference>
<dbReference type="EMBL" id="CAACVS010000258">
    <property type="protein sequence ID" value="VEU40086.1"/>
    <property type="molecule type" value="Genomic_DNA"/>
</dbReference>
<dbReference type="PROSITE" id="PS50240">
    <property type="entry name" value="TRYPSIN_DOM"/>
    <property type="match status" value="1"/>
</dbReference>
<comment type="subcellular location">
    <subcellularLocation>
        <location evidence="1">Secreted</location>
    </subcellularLocation>
</comment>
<dbReference type="GO" id="GO:0004252">
    <property type="term" value="F:serine-type endopeptidase activity"/>
    <property type="evidence" value="ECO:0007669"/>
    <property type="project" value="InterPro"/>
</dbReference>
<dbReference type="Proteomes" id="UP000291116">
    <property type="component" value="Unassembled WGS sequence"/>
</dbReference>
<dbReference type="FunFam" id="2.40.10.10:FF:000054">
    <property type="entry name" value="Complement C1r subcomponent"/>
    <property type="match status" value="1"/>
</dbReference>
<dbReference type="CDD" id="cd00190">
    <property type="entry name" value="Tryp_SPc"/>
    <property type="match status" value="1"/>
</dbReference>
<dbReference type="InterPro" id="IPR009003">
    <property type="entry name" value="Peptidase_S1_PA"/>
</dbReference>
<evidence type="ECO:0000256" key="3">
    <source>
        <dbReference type="ARBA" id="ARBA00022525"/>
    </source>
</evidence>
<dbReference type="Pfam" id="PF00089">
    <property type="entry name" value="Trypsin"/>
    <property type="match status" value="1"/>
</dbReference>
<keyword evidence="8" id="KW-0378">Hydrolase</keyword>
<accession>A0A448ZDI3</accession>
<dbReference type="InterPro" id="IPR001254">
    <property type="entry name" value="Trypsin_dom"/>
</dbReference>
<keyword evidence="8" id="KW-0645">Protease</keyword>
<evidence type="ECO:0000256" key="7">
    <source>
        <dbReference type="ARBA" id="ARBA00023180"/>
    </source>
</evidence>
<evidence type="ECO:0000256" key="10">
    <source>
        <dbReference type="SAM" id="SignalP"/>
    </source>
</evidence>
<feature type="domain" description="Peptidase S1" evidence="11">
    <location>
        <begin position="33"/>
        <end position="269"/>
    </location>
</feature>
<dbReference type="PRINTS" id="PR00722">
    <property type="entry name" value="CHYMOTRYPSIN"/>
</dbReference>
<keyword evidence="13" id="KW-1185">Reference proteome</keyword>
<dbReference type="PANTHER" id="PTHR24276">
    <property type="entry name" value="POLYSERASE-RELATED"/>
    <property type="match status" value="1"/>
</dbReference>
<sequence>MLLKRSILSALLIGAATTSSTFAVPDASSSRTIVNGEESTPGDYPYFVHMGGCGAALVAPDIILTAAHCGDLSGKEVFIGAYEVNSLAEGAQKRYCEQYIVDPLYIPSWYPLMDDPMEGLNNDFAICKLNEPVTIDQSFVMLELNEDDAFPAEGTDLLAMGLGSIFSGGMTPQYLRNVTVQAMSDEDCGYPDSYLTEDVLCAGDLVNRRDTCQGDSGGPLVKRTYRGDGTFVDTHVGVVSYGLGCAHPEYGGLYARTSRRADWIKSTSCLVLNSVASFCDGIQKKPDPSSDTGHHLKIEMIADDFDQWSLQDSNGQFVRIRRYSTEEQEIKVEQLYLNPDECYTWRLMHNYIEEISEYVFYLNGEEIIRNLPNKLSTKTETFCTGPLPEQEKTQAPTKTKVTKKTKAPKQASRA</sequence>
<keyword evidence="8" id="KW-0720">Serine protease</keyword>
<keyword evidence="4 10" id="KW-0732">Signal</keyword>
<feature type="chain" id="PRO_5019227290" description="Peptidase S1 domain-containing protein" evidence="10">
    <location>
        <begin position="24"/>
        <end position="414"/>
    </location>
</feature>
<dbReference type="AlphaFoldDB" id="A0A448ZDI3"/>
<gene>
    <name evidence="12" type="ORF">PSNMU_V1.4_AUG-EV-PASAV3_0069610</name>
</gene>
<evidence type="ECO:0000256" key="6">
    <source>
        <dbReference type="ARBA" id="ARBA00023157"/>
    </source>
</evidence>
<comment type="similarity">
    <text evidence="2">Belongs to the peptidase S1 family.</text>
</comment>
<evidence type="ECO:0000256" key="9">
    <source>
        <dbReference type="SAM" id="MobiDB-lite"/>
    </source>
</evidence>
<keyword evidence="5" id="KW-0843">Virulence</keyword>
<evidence type="ECO:0000313" key="12">
    <source>
        <dbReference type="EMBL" id="VEU40086.1"/>
    </source>
</evidence>
<dbReference type="InterPro" id="IPR050430">
    <property type="entry name" value="Peptidase_S1"/>
</dbReference>
<reference evidence="12 13" key="1">
    <citation type="submission" date="2019-01" db="EMBL/GenBank/DDBJ databases">
        <authorList>
            <person name="Ferrante I. M."/>
        </authorList>
    </citation>
    <scope>NUCLEOTIDE SEQUENCE [LARGE SCALE GENOMIC DNA]</scope>
    <source>
        <strain evidence="12 13">B856</strain>
    </source>
</reference>
<dbReference type="InterPro" id="IPR043504">
    <property type="entry name" value="Peptidase_S1_PA_chymotrypsin"/>
</dbReference>
<dbReference type="PROSITE" id="PS00134">
    <property type="entry name" value="TRYPSIN_HIS"/>
    <property type="match status" value="1"/>
</dbReference>
<dbReference type="SUPFAM" id="SSF50494">
    <property type="entry name" value="Trypsin-like serine proteases"/>
    <property type="match status" value="1"/>
</dbReference>